<feature type="transmembrane region" description="Helical" evidence="4">
    <location>
        <begin position="7"/>
        <end position="24"/>
    </location>
</feature>
<evidence type="ECO:0000259" key="6">
    <source>
        <dbReference type="Pfam" id="PF25954"/>
    </source>
</evidence>
<feature type="domain" description="YknX-like C-terminal permuted SH3-like" evidence="7">
    <location>
        <begin position="339"/>
        <end position="407"/>
    </location>
</feature>
<gene>
    <name evidence="8" type="primary">mdtA</name>
    <name evidence="8" type="ORF">CLSA_c37550</name>
</gene>
<dbReference type="GO" id="GO:1990281">
    <property type="term" value="C:efflux pump complex"/>
    <property type="evidence" value="ECO:0007669"/>
    <property type="project" value="TreeGrafter"/>
</dbReference>
<dbReference type="InterPro" id="IPR006143">
    <property type="entry name" value="RND_pump_MFP"/>
</dbReference>
<feature type="region of interest" description="Disordered" evidence="3">
    <location>
        <begin position="403"/>
        <end position="445"/>
    </location>
</feature>
<dbReference type="InterPro" id="IPR058637">
    <property type="entry name" value="YknX-like_C"/>
</dbReference>
<dbReference type="SUPFAM" id="SSF111369">
    <property type="entry name" value="HlyD-like secretion proteins"/>
    <property type="match status" value="2"/>
</dbReference>
<organism evidence="8 9">
    <name type="scientific">Clostridium saccharobutylicum DSM 13864</name>
    <dbReference type="NCBI Taxonomy" id="1345695"/>
    <lineage>
        <taxon>Bacteria</taxon>
        <taxon>Bacillati</taxon>
        <taxon>Bacillota</taxon>
        <taxon>Clostridia</taxon>
        <taxon>Eubacteriales</taxon>
        <taxon>Clostridiaceae</taxon>
        <taxon>Clostridium</taxon>
    </lineage>
</organism>
<keyword evidence="4" id="KW-1133">Transmembrane helix</keyword>
<dbReference type="OrthoDB" id="9810430at2"/>
<dbReference type="KEGG" id="csb:CLSA_c37550"/>
<evidence type="ECO:0000256" key="3">
    <source>
        <dbReference type="SAM" id="MobiDB-lite"/>
    </source>
</evidence>
<dbReference type="EMBL" id="CP006721">
    <property type="protein sequence ID" value="AGX44716.1"/>
    <property type="molecule type" value="Genomic_DNA"/>
</dbReference>
<sequence length="445" mass="47432">MKKVKKIVLYAVIVIAVIGCGVVAKNKLASSHKNTAATAAEPVKTAVDVQQVKATQKKTGDTYKATLEAYQQGVISSKISAKVLTVSIENGQYVNQGDVIAKLDDQDIQNSIKTAQSQIQVNEQQVNAAEQQLNAAQVSMEKLKINVDDAKRNYDRQKTLFDNKAISQSELEAAEKAVNTTQADYDSGNASIENSKASIQTSKASLEAQKVALANYQDNLKNTVITAPISGIISDKSLNVGQMASQGSVLAKINDISSVYATIQVPQEKINSVKIGQAATITVDGSDKTYDGTMKNMDLSADATSRVFNCKVQIENSDKSLHPGVYGQVQLLSEEGTSVITVPISALVGNEGDYSVFINDNGTAKKQKITIGETDQNSVEITDGIKEGDQVICTNTSSLQDGQEIDVASVQDSDSNQSDSTTQDSNAAQQTDSTQDGDTKEAVSE</sequence>
<name>U5MYJ1_CLOSA</name>
<dbReference type="GeneID" id="55476065"/>
<feature type="domain" description="Multidrug resistance protein MdtA-like barrel-sandwich hybrid" evidence="5">
    <location>
        <begin position="75"/>
        <end position="249"/>
    </location>
</feature>
<dbReference type="AlphaFoldDB" id="U5MYJ1"/>
<keyword evidence="2" id="KW-0175">Coiled coil</keyword>
<dbReference type="Pfam" id="PF25989">
    <property type="entry name" value="YknX_C"/>
    <property type="match status" value="1"/>
</dbReference>
<feature type="domain" description="CusB-like beta-barrel" evidence="6">
    <location>
        <begin position="259"/>
        <end position="334"/>
    </location>
</feature>
<dbReference type="Pfam" id="PF25954">
    <property type="entry name" value="Beta-barrel_RND_2"/>
    <property type="match status" value="1"/>
</dbReference>
<evidence type="ECO:0000256" key="1">
    <source>
        <dbReference type="ARBA" id="ARBA00009477"/>
    </source>
</evidence>
<dbReference type="GO" id="GO:0015562">
    <property type="term" value="F:efflux transmembrane transporter activity"/>
    <property type="evidence" value="ECO:0007669"/>
    <property type="project" value="TreeGrafter"/>
</dbReference>
<dbReference type="PANTHER" id="PTHR30469">
    <property type="entry name" value="MULTIDRUG RESISTANCE PROTEIN MDTA"/>
    <property type="match status" value="1"/>
</dbReference>
<keyword evidence="4" id="KW-0812">Transmembrane</keyword>
<feature type="coiled-coil region" evidence="2">
    <location>
        <begin position="112"/>
        <end position="160"/>
    </location>
</feature>
<accession>U5MYJ1</accession>
<feature type="compositionally biased region" description="Polar residues" evidence="3">
    <location>
        <begin position="427"/>
        <end position="436"/>
    </location>
</feature>
<dbReference type="eggNOG" id="COG0845">
    <property type="taxonomic scope" value="Bacteria"/>
</dbReference>
<dbReference type="Gene3D" id="2.40.30.170">
    <property type="match status" value="1"/>
</dbReference>
<dbReference type="HOGENOM" id="CLU_018816_1_2_9"/>
<evidence type="ECO:0000256" key="4">
    <source>
        <dbReference type="SAM" id="Phobius"/>
    </source>
</evidence>
<feature type="compositionally biased region" description="Low complexity" evidence="3">
    <location>
        <begin position="406"/>
        <end position="426"/>
    </location>
</feature>
<dbReference type="Gene3D" id="1.10.287.470">
    <property type="entry name" value="Helix hairpin bin"/>
    <property type="match status" value="2"/>
</dbReference>
<dbReference type="InterPro" id="IPR058792">
    <property type="entry name" value="Beta-barrel_RND_2"/>
</dbReference>
<reference evidence="8 9" key="1">
    <citation type="journal article" date="2013" name="Genome Announc.">
        <title>Complete Genome Sequence of the Solvent Producer Clostridium saccharobutylicum NCP262 (DSM 13864).</title>
        <authorList>
            <person name="Poehlein A."/>
            <person name="Hartwich K."/>
            <person name="Krabben P."/>
            <person name="Ehrenreich A."/>
            <person name="Liebl W."/>
            <person name="Durre P."/>
            <person name="Gottschalk G."/>
            <person name="Daniel R."/>
        </authorList>
    </citation>
    <scope>NUCLEOTIDE SEQUENCE [LARGE SCALE GENOMIC DNA]</scope>
    <source>
        <strain evidence="8">DSM 13864</strain>
    </source>
</reference>
<evidence type="ECO:0000313" key="8">
    <source>
        <dbReference type="EMBL" id="AGX44716.1"/>
    </source>
</evidence>
<evidence type="ECO:0000256" key="2">
    <source>
        <dbReference type="SAM" id="Coils"/>
    </source>
</evidence>
<keyword evidence="4" id="KW-0472">Membrane</keyword>
<comment type="similarity">
    <text evidence="1">Belongs to the membrane fusion protein (MFP) (TC 8.A.1) family.</text>
</comment>
<proteinExistence type="inferred from homology"/>
<evidence type="ECO:0000313" key="9">
    <source>
        <dbReference type="Proteomes" id="UP000017118"/>
    </source>
</evidence>
<evidence type="ECO:0000259" key="7">
    <source>
        <dbReference type="Pfam" id="PF25989"/>
    </source>
</evidence>
<dbReference type="Gene3D" id="2.40.50.100">
    <property type="match status" value="2"/>
</dbReference>
<dbReference type="PROSITE" id="PS51257">
    <property type="entry name" value="PROKAR_LIPOPROTEIN"/>
    <property type="match status" value="1"/>
</dbReference>
<protein>
    <submittedName>
        <fullName evidence="8">Multidrug resistance protein MdtA</fullName>
    </submittedName>
</protein>
<evidence type="ECO:0000259" key="5">
    <source>
        <dbReference type="Pfam" id="PF25917"/>
    </source>
</evidence>
<keyword evidence="9" id="KW-1185">Reference proteome</keyword>
<dbReference type="RefSeq" id="WP_022748588.1">
    <property type="nucleotide sequence ID" value="NC_022571.1"/>
</dbReference>
<dbReference type="PATRIC" id="fig|1345695.10.peg.870"/>
<dbReference type="Proteomes" id="UP000017118">
    <property type="component" value="Chromosome"/>
</dbReference>
<dbReference type="NCBIfam" id="TIGR01730">
    <property type="entry name" value="RND_mfp"/>
    <property type="match status" value="1"/>
</dbReference>
<dbReference type="Pfam" id="PF25917">
    <property type="entry name" value="BSH_RND"/>
    <property type="match status" value="1"/>
</dbReference>
<dbReference type="InterPro" id="IPR058625">
    <property type="entry name" value="MdtA-like_BSH"/>
</dbReference>
<dbReference type="Gene3D" id="2.40.420.20">
    <property type="match status" value="1"/>
</dbReference>